<evidence type="ECO:0000256" key="1">
    <source>
        <dbReference type="ARBA" id="ARBA00004651"/>
    </source>
</evidence>
<evidence type="ECO:0000313" key="10">
    <source>
        <dbReference type="Proteomes" id="UP000625210"/>
    </source>
</evidence>
<name>A0A8J2VG00_9BACL</name>
<sequence length="174" mass="19449">MPRWILGLFLSFLFFLEGAAAQGVLPQAWGSPLVFIPQFAVSGIILLALYNGRYEGLAWGFVFGLLYDIVYGQVIGVHAFSTAVVGYVAGSIPRHIKLGPLVALLVTGLGQAGHLLLTYGWYRLFGITHMAWNEAVFFHVAPSVLFNAAAAFPVYLFMRWLVDRTETRRNRWFH</sequence>
<evidence type="ECO:0000256" key="5">
    <source>
        <dbReference type="ARBA" id="ARBA00022960"/>
    </source>
</evidence>
<evidence type="ECO:0000256" key="6">
    <source>
        <dbReference type="ARBA" id="ARBA00022989"/>
    </source>
</evidence>
<evidence type="ECO:0000256" key="3">
    <source>
        <dbReference type="ARBA" id="ARBA00022475"/>
    </source>
</evidence>
<dbReference type="GO" id="GO:0005886">
    <property type="term" value="C:plasma membrane"/>
    <property type="evidence" value="ECO:0007669"/>
    <property type="project" value="UniProtKB-SubCell"/>
</dbReference>
<keyword evidence="10" id="KW-1185">Reference proteome</keyword>
<evidence type="ECO:0000256" key="7">
    <source>
        <dbReference type="ARBA" id="ARBA00023136"/>
    </source>
</evidence>
<evidence type="ECO:0000256" key="4">
    <source>
        <dbReference type="ARBA" id="ARBA00022692"/>
    </source>
</evidence>
<keyword evidence="4 8" id="KW-0812">Transmembrane</keyword>
<evidence type="ECO:0000256" key="8">
    <source>
        <dbReference type="SAM" id="Phobius"/>
    </source>
</evidence>
<comment type="caution">
    <text evidence="9">The sequence shown here is derived from an EMBL/GenBank/DDBJ whole genome shotgun (WGS) entry which is preliminary data.</text>
</comment>
<comment type="subcellular location">
    <subcellularLocation>
        <location evidence="1">Cell membrane</location>
        <topology evidence="1">Multi-pass membrane protein</topology>
    </subcellularLocation>
</comment>
<dbReference type="AlphaFoldDB" id="A0A8J2VG00"/>
<evidence type="ECO:0008006" key="11">
    <source>
        <dbReference type="Google" id="ProtNLM"/>
    </source>
</evidence>
<gene>
    <name evidence="9" type="ORF">GCM10011571_20620</name>
</gene>
<protein>
    <recommendedName>
        <fullName evidence="11">Rod shape-determining protein MreD</fullName>
    </recommendedName>
</protein>
<dbReference type="InterPro" id="IPR007227">
    <property type="entry name" value="Cell_shape_determining_MreD"/>
</dbReference>
<keyword evidence="3" id="KW-1003">Cell membrane</keyword>
<feature type="transmembrane region" description="Helical" evidence="8">
    <location>
        <begin position="136"/>
        <end position="158"/>
    </location>
</feature>
<accession>A0A8J2VG00</accession>
<organism evidence="9 10">
    <name type="scientific">Marinithermofilum abyssi</name>
    <dbReference type="NCBI Taxonomy" id="1571185"/>
    <lineage>
        <taxon>Bacteria</taxon>
        <taxon>Bacillati</taxon>
        <taxon>Bacillota</taxon>
        <taxon>Bacilli</taxon>
        <taxon>Bacillales</taxon>
        <taxon>Thermoactinomycetaceae</taxon>
        <taxon>Marinithermofilum</taxon>
    </lineage>
</organism>
<feature type="transmembrane region" description="Helical" evidence="8">
    <location>
        <begin position="31"/>
        <end position="50"/>
    </location>
</feature>
<dbReference type="Pfam" id="PF04093">
    <property type="entry name" value="MreD"/>
    <property type="match status" value="1"/>
</dbReference>
<comment type="similarity">
    <text evidence="2">Belongs to the MreD family.</text>
</comment>
<feature type="transmembrane region" description="Helical" evidence="8">
    <location>
        <begin position="57"/>
        <end position="81"/>
    </location>
</feature>
<dbReference type="NCBIfam" id="TIGR03426">
    <property type="entry name" value="shape_MreD"/>
    <property type="match status" value="1"/>
</dbReference>
<keyword evidence="6 8" id="KW-1133">Transmembrane helix</keyword>
<dbReference type="EMBL" id="BMHQ01000006">
    <property type="protein sequence ID" value="GGE18574.1"/>
    <property type="molecule type" value="Genomic_DNA"/>
</dbReference>
<dbReference type="RefSeq" id="WP_188647799.1">
    <property type="nucleotide sequence ID" value="NZ_BMHQ01000006.1"/>
</dbReference>
<proteinExistence type="inferred from homology"/>
<keyword evidence="5" id="KW-0133">Cell shape</keyword>
<evidence type="ECO:0000256" key="2">
    <source>
        <dbReference type="ARBA" id="ARBA00007776"/>
    </source>
</evidence>
<feature type="transmembrane region" description="Helical" evidence="8">
    <location>
        <begin position="101"/>
        <end position="124"/>
    </location>
</feature>
<reference evidence="9" key="1">
    <citation type="journal article" date="2014" name="Int. J. Syst. Evol. Microbiol.">
        <title>Complete genome sequence of Corynebacterium casei LMG S-19264T (=DSM 44701T), isolated from a smear-ripened cheese.</title>
        <authorList>
            <consortium name="US DOE Joint Genome Institute (JGI-PGF)"/>
            <person name="Walter F."/>
            <person name="Albersmeier A."/>
            <person name="Kalinowski J."/>
            <person name="Ruckert C."/>
        </authorList>
    </citation>
    <scope>NUCLEOTIDE SEQUENCE</scope>
    <source>
        <strain evidence="9">CGMCC 1.15179</strain>
    </source>
</reference>
<evidence type="ECO:0000313" key="9">
    <source>
        <dbReference type="EMBL" id="GGE18574.1"/>
    </source>
</evidence>
<dbReference type="GO" id="GO:0008360">
    <property type="term" value="P:regulation of cell shape"/>
    <property type="evidence" value="ECO:0007669"/>
    <property type="project" value="UniProtKB-KW"/>
</dbReference>
<reference evidence="9" key="2">
    <citation type="submission" date="2020-09" db="EMBL/GenBank/DDBJ databases">
        <authorList>
            <person name="Sun Q."/>
            <person name="Zhou Y."/>
        </authorList>
    </citation>
    <scope>NUCLEOTIDE SEQUENCE</scope>
    <source>
        <strain evidence="9">CGMCC 1.15179</strain>
    </source>
</reference>
<dbReference type="Proteomes" id="UP000625210">
    <property type="component" value="Unassembled WGS sequence"/>
</dbReference>
<keyword evidence="7 8" id="KW-0472">Membrane</keyword>